<organism evidence="8 9">
    <name type="scientific">Buchnera aphidicola subsp. Uroleucon sonchi</name>
    <dbReference type="NCBI Taxonomy" id="118118"/>
    <lineage>
        <taxon>Bacteria</taxon>
        <taxon>Pseudomonadati</taxon>
        <taxon>Pseudomonadota</taxon>
        <taxon>Gammaproteobacteria</taxon>
        <taxon>Enterobacterales</taxon>
        <taxon>Erwiniaceae</taxon>
        <taxon>Buchnera</taxon>
    </lineage>
</organism>
<dbReference type="InterPro" id="IPR028976">
    <property type="entry name" value="CheC-like_sf"/>
</dbReference>
<evidence type="ECO:0000259" key="7">
    <source>
        <dbReference type="Pfam" id="PF01052"/>
    </source>
</evidence>
<dbReference type="SUPFAM" id="SSF101801">
    <property type="entry name" value="Surface presentation of antigens (SPOA)"/>
    <property type="match status" value="1"/>
</dbReference>
<protein>
    <submittedName>
        <fullName evidence="8">Flagellar motor switch protein FliM</fullName>
    </submittedName>
</protein>
<dbReference type="EMBL" id="CP047588">
    <property type="protein sequence ID" value="QIE01835.1"/>
    <property type="molecule type" value="Genomic_DNA"/>
</dbReference>
<comment type="subcellular location">
    <subcellularLocation>
        <location evidence="1">Cell membrane</location>
        <topology evidence="1">Peripheral membrane protein</topology>
    </subcellularLocation>
</comment>
<evidence type="ECO:0000256" key="5">
    <source>
        <dbReference type="ARBA" id="ARBA00023136"/>
    </source>
</evidence>
<name>A0A6C1FF64_BUCUN</name>
<dbReference type="RefSeq" id="WP_163118934.1">
    <property type="nucleotide sequence ID" value="NZ_CP047588.1"/>
</dbReference>
<dbReference type="InterPro" id="IPR001543">
    <property type="entry name" value="FliN-like_C"/>
</dbReference>
<evidence type="ECO:0000313" key="8">
    <source>
        <dbReference type="EMBL" id="QIE01835.1"/>
    </source>
</evidence>
<gene>
    <name evidence="8" type="ORF">GUU85_00375</name>
</gene>
<proteinExistence type="predicted"/>
<evidence type="ECO:0000256" key="6">
    <source>
        <dbReference type="ARBA" id="ARBA00025044"/>
    </source>
</evidence>
<evidence type="ECO:0000256" key="2">
    <source>
        <dbReference type="ARBA" id="ARBA00022475"/>
    </source>
</evidence>
<keyword evidence="4" id="KW-0283">Flagellar rotation</keyword>
<evidence type="ECO:0000256" key="3">
    <source>
        <dbReference type="ARBA" id="ARBA00022500"/>
    </source>
</evidence>
<dbReference type="GO" id="GO:0071973">
    <property type="term" value="P:bacterial-type flagellum-dependent cell motility"/>
    <property type="evidence" value="ECO:0007669"/>
    <property type="project" value="InterPro"/>
</dbReference>
<dbReference type="InterPro" id="IPR036429">
    <property type="entry name" value="SpoA-like_sf"/>
</dbReference>
<keyword evidence="8" id="KW-0966">Cell projection</keyword>
<feature type="domain" description="Flagellar motor switch protein FliN-like C-terminal" evidence="7">
    <location>
        <begin position="232"/>
        <end position="300"/>
    </location>
</feature>
<dbReference type="GO" id="GO:0006935">
    <property type="term" value="P:chemotaxis"/>
    <property type="evidence" value="ECO:0007669"/>
    <property type="project" value="UniProtKB-KW"/>
</dbReference>
<keyword evidence="2" id="KW-1003">Cell membrane</keyword>
<keyword evidence="8" id="KW-0282">Flagellum</keyword>
<keyword evidence="5" id="KW-0472">Membrane</keyword>
<dbReference type="Pfam" id="PF01052">
    <property type="entry name" value="FliMN_C"/>
    <property type="match status" value="1"/>
</dbReference>
<dbReference type="GO" id="GO:0005886">
    <property type="term" value="C:plasma membrane"/>
    <property type="evidence" value="ECO:0007669"/>
    <property type="project" value="UniProtKB-SubCell"/>
</dbReference>
<accession>A0A6C1FF64</accession>
<dbReference type="Proteomes" id="UP000502958">
    <property type="component" value="Chromosome"/>
</dbReference>
<dbReference type="GO" id="GO:0003774">
    <property type="term" value="F:cytoskeletal motor activity"/>
    <property type="evidence" value="ECO:0007669"/>
    <property type="project" value="InterPro"/>
</dbReference>
<dbReference type="GO" id="GO:0009425">
    <property type="term" value="C:bacterial-type flagellum basal body"/>
    <property type="evidence" value="ECO:0007669"/>
    <property type="project" value="UniProtKB-SubCell"/>
</dbReference>
<dbReference type="AlphaFoldDB" id="A0A6C1FF64"/>
<evidence type="ECO:0000256" key="1">
    <source>
        <dbReference type="ARBA" id="ARBA00004202"/>
    </source>
</evidence>
<dbReference type="Gene3D" id="3.40.1550.10">
    <property type="entry name" value="CheC-like"/>
    <property type="match status" value="1"/>
</dbReference>
<reference evidence="8 9" key="1">
    <citation type="submission" date="2020-01" db="EMBL/GenBank/DDBJ databases">
        <title>Complete genome of Buchnera aphidicola isolated from Chaitophorus populeti.</title>
        <authorList>
            <person name="Park J."/>
            <person name="Xi H."/>
        </authorList>
    </citation>
    <scope>NUCLEOTIDE SEQUENCE [LARGE SCALE GENOMIC DNA]</scope>
    <source>
        <strain evidence="8 9">UsonBac</strain>
    </source>
</reference>
<keyword evidence="3" id="KW-0145">Chemotaxis</keyword>
<comment type="function">
    <text evidence="6">FliM is one of three proteins (FliG, FliN, FliM) that forms the rotor-mounted switch complex (C ring), located at the base of the basal body. This complex interacts with the CheY and CheZ chemotaxis proteins, in addition to contacting components of the motor that determine the direction of flagellar rotation.</text>
</comment>
<evidence type="ECO:0000256" key="4">
    <source>
        <dbReference type="ARBA" id="ARBA00022779"/>
    </source>
</evidence>
<sequence length="313" mass="37023">MGKTNILNDKFKTVDQKNNNLKNFLQEDEIQILENINQYFIKNFISFFSKLIKNQIQLIEYNFKIESYNFDNIVKKHIECFNIIEISPRQDNALIIFYNHFLSYTLDLLFGGFGKITKTITKSKDITNTNVFINTKIITFITNLLSNIYTKYFCTEINFIYKKLFFDNKTYKIDSKTIFLTNNFNFMINNITLSFDILIPKSIISQINLKKNILLKNHNNVYKKKNKFSLEDIKDVELNIIARMISTTISKDKFDNLSVGDVLPIHQPDKIIGYLENQPIFFGKYKSFNKKYIVFIEKFINHDSELNKKGKIK</sequence>
<keyword evidence="8" id="KW-0969">Cilium</keyword>
<evidence type="ECO:0000313" key="9">
    <source>
        <dbReference type="Proteomes" id="UP000502958"/>
    </source>
</evidence>